<dbReference type="OrthoDB" id="5355061at2"/>
<dbReference type="InterPro" id="IPR036477">
    <property type="entry name" value="Formyl_transf_N_sf"/>
</dbReference>
<evidence type="ECO:0000313" key="3">
    <source>
        <dbReference type="Proteomes" id="UP000436483"/>
    </source>
</evidence>
<keyword evidence="3" id="KW-1185">Reference proteome</keyword>
<gene>
    <name evidence="2" type="ORF">GR328_15775</name>
</gene>
<organism evidence="2 3">
    <name type="scientific">Microvirga makkahensis</name>
    <dbReference type="NCBI Taxonomy" id="1128670"/>
    <lineage>
        <taxon>Bacteria</taxon>
        <taxon>Pseudomonadati</taxon>
        <taxon>Pseudomonadota</taxon>
        <taxon>Alphaproteobacteria</taxon>
        <taxon>Hyphomicrobiales</taxon>
        <taxon>Methylobacteriaceae</taxon>
        <taxon>Microvirga</taxon>
    </lineage>
</organism>
<evidence type="ECO:0000313" key="2">
    <source>
        <dbReference type="EMBL" id="MXQ12893.1"/>
    </source>
</evidence>
<dbReference type="Proteomes" id="UP000436483">
    <property type="component" value="Unassembled WGS sequence"/>
</dbReference>
<evidence type="ECO:0000259" key="1">
    <source>
        <dbReference type="Pfam" id="PF00551"/>
    </source>
</evidence>
<dbReference type="SUPFAM" id="SSF53328">
    <property type="entry name" value="Formyltransferase"/>
    <property type="match status" value="1"/>
</dbReference>
<sequence length="266" mass="30373">MKITVFTSNNPRHLRLAERLASIADTVFMVQECMTVFPGTVDDFYKRSEVMQDYFTRVIAAEREVFGIPRFLPPNVRQLALRTGDLSLAPLEMLRPALESDLYVVLGASYIRPPLVDFLIEKRTINIHMGISPYYRGSSCNFWALYDGNPDMVGATIHMLSKGLDSGPMLYHVRPPIEPVDPFVFGMKAVDAAQKSLVARIASREIFEFPPVVQDRSQEIRYTRNRDFTDEVAAEYLRRAPSADQLFDALKAQPDRDFLRLYQPES</sequence>
<dbReference type="GO" id="GO:0016740">
    <property type="term" value="F:transferase activity"/>
    <property type="evidence" value="ECO:0007669"/>
    <property type="project" value="UniProtKB-KW"/>
</dbReference>
<comment type="caution">
    <text evidence="2">The sequence shown here is derived from an EMBL/GenBank/DDBJ whole genome shotgun (WGS) entry which is preliminary data.</text>
</comment>
<dbReference type="RefSeq" id="WP_160885479.1">
    <property type="nucleotide sequence ID" value="NZ_WURB01000011.1"/>
</dbReference>
<dbReference type="EMBL" id="WURB01000011">
    <property type="protein sequence ID" value="MXQ12893.1"/>
    <property type="molecule type" value="Genomic_DNA"/>
</dbReference>
<keyword evidence="2" id="KW-0808">Transferase</keyword>
<dbReference type="InterPro" id="IPR002376">
    <property type="entry name" value="Formyl_transf_N"/>
</dbReference>
<dbReference type="AlphaFoldDB" id="A0A7X3MTD3"/>
<accession>A0A7X3MTD3</accession>
<reference evidence="2 3" key="1">
    <citation type="submission" date="2019-12" db="EMBL/GenBank/DDBJ databases">
        <authorList>
            <person name="Yuan C.-G."/>
        </authorList>
    </citation>
    <scope>NUCLEOTIDE SEQUENCE [LARGE SCALE GENOMIC DNA]</scope>
    <source>
        <strain evidence="2 3">KCTC 23863</strain>
    </source>
</reference>
<proteinExistence type="predicted"/>
<reference evidence="2 3" key="2">
    <citation type="submission" date="2020-01" db="EMBL/GenBank/DDBJ databases">
        <title>Microvirga sp. nov., an arsenate reduction bacterium isolated from Tibet hotspring sediments.</title>
        <authorList>
            <person name="Xian W.-D."/>
            <person name="Li W.-J."/>
        </authorList>
    </citation>
    <scope>NUCLEOTIDE SEQUENCE [LARGE SCALE GENOMIC DNA]</scope>
    <source>
        <strain evidence="2 3">KCTC 23863</strain>
    </source>
</reference>
<feature type="domain" description="Formyl transferase N-terminal" evidence="1">
    <location>
        <begin position="97"/>
        <end position="181"/>
    </location>
</feature>
<protein>
    <submittedName>
        <fullName evidence="2">Methionyl-tRNA formyltransferase</fullName>
    </submittedName>
</protein>
<dbReference type="Gene3D" id="3.40.50.170">
    <property type="entry name" value="Formyl transferase, N-terminal domain"/>
    <property type="match status" value="1"/>
</dbReference>
<dbReference type="Pfam" id="PF00551">
    <property type="entry name" value="Formyl_trans_N"/>
    <property type="match status" value="1"/>
</dbReference>
<name>A0A7X3MTD3_9HYPH</name>